<reference evidence="1" key="1">
    <citation type="submission" date="2020-10" db="EMBL/GenBank/DDBJ databases">
        <authorList>
            <person name="Castelo-Branco R."/>
            <person name="Eusebio N."/>
            <person name="Adriana R."/>
            <person name="Vieira A."/>
            <person name="Brugerolle De Fraissinette N."/>
            <person name="Rezende De Castro R."/>
            <person name="Schneider M.P."/>
            <person name="Vasconcelos V."/>
            <person name="Leao P.N."/>
        </authorList>
    </citation>
    <scope>NUCLEOTIDE SEQUENCE</scope>
    <source>
        <strain evidence="1">LEGE 07157</strain>
    </source>
</reference>
<sequence length="78" mass="8762">MNTKTTQRQHIIGAIDALPDECLVELASFLDYLRYKSTEQQQDRSSQNFLLSIAGLGTSAEQNISERDEEILASEISE</sequence>
<dbReference type="Proteomes" id="UP000654482">
    <property type="component" value="Unassembled WGS sequence"/>
</dbReference>
<accession>A0A8J7DWL4</accession>
<proteinExistence type="predicted"/>
<organism evidence="1 2">
    <name type="scientific">Lusitaniella coriacea LEGE 07157</name>
    <dbReference type="NCBI Taxonomy" id="945747"/>
    <lineage>
        <taxon>Bacteria</taxon>
        <taxon>Bacillati</taxon>
        <taxon>Cyanobacteriota</taxon>
        <taxon>Cyanophyceae</taxon>
        <taxon>Spirulinales</taxon>
        <taxon>Lusitaniellaceae</taxon>
        <taxon>Lusitaniella</taxon>
    </lineage>
</organism>
<evidence type="ECO:0000313" key="2">
    <source>
        <dbReference type="Proteomes" id="UP000654482"/>
    </source>
</evidence>
<evidence type="ECO:0000313" key="1">
    <source>
        <dbReference type="EMBL" id="MBE9116412.1"/>
    </source>
</evidence>
<dbReference type="EMBL" id="JADEWZ010000014">
    <property type="protein sequence ID" value="MBE9116412.1"/>
    <property type="molecule type" value="Genomic_DNA"/>
</dbReference>
<dbReference type="AlphaFoldDB" id="A0A8J7DWL4"/>
<keyword evidence="2" id="KW-1185">Reference proteome</keyword>
<name>A0A8J7DWL4_9CYAN</name>
<evidence type="ECO:0008006" key="3">
    <source>
        <dbReference type="Google" id="ProtNLM"/>
    </source>
</evidence>
<comment type="caution">
    <text evidence="1">The sequence shown here is derived from an EMBL/GenBank/DDBJ whole genome shotgun (WGS) entry which is preliminary data.</text>
</comment>
<dbReference type="RefSeq" id="WP_194029506.1">
    <property type="nucleotide sequence ID" value="NZ_JADEWZ010000014.1"/>
</dbReference>
<gene>
    <name evidence="1" type="ORF">IQ249_10925</name>
</gene>
<protein>
    <recommendedName>
        <fullName evidence="3">DUF2281 domain-containing protein</fullName>
    </recommendedName>
</protein>